<organism evidence="2 3">
    <name type="scientific">Corchorus olitorius</name>
    <dbReference type="NCBI Taxonomy" id="93759"/>
    <lineage>
        <taxon>Eukaryota</taxon>
        <taxon>Viridiplantae</taxon>
        <taxon>Streptophyta</taxon>
        <taxon>Embryophyta</taxon>
        <taxon>Tracheophyta</taxon>
        <taxon>Spermatophyta</taxon>
        <taxon>Magnoliopsida</taxon>
        <taxon>eudicotyledons</taxon>
        <taxon>Gunneridae</taxon>
        <taxon>Pentapetalae</taxon>
        <taxon>rosids</taxon>
        <taxon>malvids</taxon>
        <taxon>Malvales</taxon>
        <taxon>Malvaceae</taxon>
        <taxon>Grewioideae</taxon>
        <taxon>Apeibeae</taxon>
        <taxon>Corchorus</taxon>
    </lineage>
</organism>
<evidence type="ECO:0000313" key="3">
    <source>
        <dbReference type="Proteomes" id="UP000187203"/>
    </source>
</evidence>
<reference evidence="3" key="1">
    <citation type="submission" date="2013-09" db="EMBL/GenBank/DDBJ databases">
        <title>Corchorus olitorius genome sequencing.</title>
        <authorList>
            <person name="Alam M."/>
            <person name="Haque M.S."/>
            <person name="Islam M.S."/>
            <person name="Emdad E.M."/>
            <person name="Islam M.M."/>
            <person name="Ahmed B."/>
            <person name="Halim A."/>
            <person name="Hossen Q.M.M."/>
            <person name="Hossain M.Z."/>
            <person name="Ahmed R."/>
            <person name="Khan M.M."/>
            <person name="Islam R."/>
            <person name="Rashid M.M."/>
            <person name="Khan S.A."/>
            <person name="Rahman M.S."/>
            <person name="Alam M."/>
            <person name="Yahiya A.S."/>
            <person name="Khan M.S."/>
            <person name="Azam M.S."/>
            <person name="Haque T."/>
            <person name="Lashkar M.Z.H."/>
            <person name="Akhand A.I."/>
            <person name="Morshed G."/>
            <person name="Roy S."/>
            <person name="Uddin K.S."/>
            <person name="Rabeya T."/>
            <person name="Hossain A.S."/>
            <person name="Chowdhury A."/>
            <person name="Snigdha A.R."/>
            <person name="Mortoza M.S."/>
            <person name="Matin S.A."/>
            <person name="Hoque S.M.E."/>
            <person name="Islam M.K."/>
            <person name="Roy D.K."/>
            <person name="Haider R."/>
            <person name="Moosa M.M."/>
            <person name="Elias S.M."/>
            <person name="Hasan A.M."/>
            <person name="Jahan S."/>
            <person name="Shafiuddin M."/>
            <person name="Mahmood N."/>
            <person name="Shommy N.S."/>
        </authorList>
    </citation>
    <scope>NUCLEOTIDE SEQUENCE [LARGE SCALE GENOMIC DNA]</scope>
    <source>
        <strain evidence="3">cv. O-4</strain>
    </source>
</reference>
<proteinExistence type="predicted"/>
<evidence type="ECO:0000256" key="1">
    <source>
        <dbReference type="SAM" id="MobiDB-lite"/>
    </source>
</evidence>
<keyword evidence="3" id="KW-1185">Reference proteome</keyword>
<evidence type="ECO:0000313" key="2">
    <source>
        <dbReference type="EMBL" id="OMP05638.1"/>
    </source>
</evidence>
<dbReference type="OrthoDB" id="1752139at2759"/>
<dbReference type="Proteomes" id="UP000187203">
    <property type="component" value="Unassembled WGS sequence"/>
</dbReference>
<feature type="compositionally biased region" description="Basic and acidic residues" evidence="1">
    <location>
        <begin position="73"/>
        <end position="92"/>
    </location>
</feature>
<dbReference type="AlphaFoldDB" id="A0A1R3KF33"/>
<accession>A0A1R3KF33</accession>
<comment type="caution">
    <text evidence="2">The sequence shown here is derived from an EMBL/GenBank/DDBJ whole genome shotgun (WGS) entry which is preliminary data.</text>
</comment>
<name>A0A1R3KF33_9ROSI</name>
<sequence>MATLEIEDLQVDVALETFTAGIKNEHLRYALATKPPEHMHELFEVAQRYAEADEMRALHDDIHKHYASRSIHPNKEDHQRMSISSRKDDRCHQNYQRSRL</sequence>
<dbReference type="EMBL" id="AWUE01013929">
    <property type="protein sequence ID" value="OMP05638.1"/>
    <property type="molecule type" value="Genomic_DNA"/>
</dbReference>
<protein>
    <submittedName>
        <fullName evidence="2">Uncharacterized protein</fullName>
    </submittedName>
</protein>
<feature type="region of interest" description="Disordered" evidence="1">
    <location>
        <begin position="66"/>
        <end position="100"/>
    </location>
</feature>
<gene>
    <name evidence="2" type="ORF">COLO4_08702</name>
</gene>